<evidence type="ECO:0000256" key="2">
    <source>
        <dbReference type="ARBA" id="ARBA00004572"/>
    </source>
</evidence>
<dbReference type="CDD" id="cd01561">
    <property type="entry name" value="CBS_like"/>
    <property type="match status" value="1"/>
</dbReference>
<dbReference type="FunFam" id="3.40.50.1100:FF:000096">
    <property type="entry name" value="Related to cysteine synthase"/>
    <property type="match status" value="1"/>
</dbReference>
<dbReference type="GO" id="GO:0004124">
    <property type="term" value="F:cysteine synthase activity"/>
    <property type="evidence" value="ECO:0007669"/>
    <property type="project" value="UniProtKB-EC"/>
</dbReference>
<dbReference type="FunFam" id="3.40.50.1100:FF:000049">
    <property type="entry name" value="Cysteine synthase, putative"/>
    <property type="match status" value="1"/>
</dbReference>
<dbReference type="OrthoDB" id="10259545at2759"/>
<evidence type="ECO:0000259" key="17">
    <source>
        <dbReference type="Pfam" id="PF00291"/>
    </source>
</evidence>
<dbReference type="Pfam" id="PF00291">
    <property type="entry name" value="PALP"/>
    <property type="match status" value="1"/>
</dbReference>
<dbReference type="PANTHER" id="PTHR10314">
    <property type="entry name" value="CYSTATHIONINE BETA-SYNTHASE"/>
    <property type="match status" value="1"/>
</dbReference>
<keyword evidence="8" id="KW-0663">Pyridoxal phosphate</keyword>
<evidence type="ECO:0000256" key="3">
    <source>
        <dbReference type="ARBA" id="ARBA00007103"/>
    </source>
</evidence>
<protein>
    <recommendedName>
        <fullName evidence="13">Cysteine synthase 2</fullName>
        <ecNumber evidence="4">2.5.1.47</ecNumber>
    </recommendedName>
    <alternativeName>
        <fullName evidence="15">Cysteine synthase-like protein</fullName>
    </alternativeName>
    <alternativeName>
        <fullName evidence="14">O-acetylserine (thiol)-lyase 2</fullName>
    </alternativeName>
    <alternativeName>
        <fullName evidence="16">O-acetylserine sulfhydrylase 2</fullName>
    </alternativeName>
</protein>
<dbReference type="AlphaFoldDB" id="A0A6H0XL45"/>
<reference evidence="18 19" key="1">
    <citation type="journal article" date="2016" name="Sci. Rep.">
        <title>Peltaster fructicola genome reveals evolution from an invasive phytopathogen to an ectophytic parasite.</title>
        <authorList>
            <person name="Xu C."/>
            <person name="Chen H."/>
            <person name="Gleason M.L."/>
            <person name="Xu J.R."/>
            <person name="Liu H."/>
            <person name="Zhang R."/>
            <person name="Sun G."/>
        </authorList>
    </citation>
    <scope>NUCLEOTIDE SEQUENCE [LARGE SCALE GENOMIC DNA]</scope>
    <source>
        <strain evidence="18 19">LNHT1506</strain>
    </source>
</reference>
<evidence type="ECO:0000256" key="10">
    <source>
        <dbReference type="ARBA" id="ARBA00023128"/>
    </source>
</evidence>
<keyword evidence="9" id="KW-1133">Transmembrane helix</keyword>
<accession>A0A6H0XL45</accession>
<evidence type="ECO:0000256" key="11">
    <source>
        <dbReference type="ARBA" id="ARBA00023136"/>
    </source>
</evidence>
<evidence type="ECO:0000256" key="15">
    <source>
        <dbReference type="ARBA" id="ARBA00078545"/>
    </source>
</evidence>
<comment type="subcellular location">
    <subcellularLocation>
        <location evidence="2">Mitochondrion outer membrane</location>
        <topology evidence="2">Single-pass membrane protein</topology>
    </subcellularLocation>
</comment>
<dbReference type="EC" id="2.5.1.47" evidence="4"/>
<sequence>MGFITDTYERVWALCLDNRNKLTTTGGFIVGILVTLAFKDLYPDLESAFRHRIRQLRGRDSIATLRGRPDFVRLEDHTHRDAQTLNDNLPKDGSLRTTNDEITVGIEGLIGNTPLIKLNSLSEATGCEILAKAEFLNGAGNSPKDRVALSMINHAEQEGLIAPHRGDTIYEGTVGSTGISLAAVCRARGYKAHICMPDDQSQEKASLLLKLGAIVERVRPASIVDQSQFVNVARRRAQEHTADSSRPGKGYFADQFENTANYLAHLNSTGPEIFKQCDGDLDAFVAGAGTGGTISGVALALKPELPNLKIILADPQGSALYNKVKHGVMFSSTEAEGTRRRHQVDSIVEGIGINRLTANFEAGMHLIDDAVRVSDEQAMLMARWLVEKEGLFVGASSAVNCVAAVKVAKLLGKNKRIVTILCDSGSRHLSRFWKQAGDVGGSDDDVTLDRILELL</sequence>
<dbReference type="InterPro" id="IPR001216">
    <property type="entry name" value="P-phosphate_BS"/>
</dbReference>
<comment type="similarity">
    <text evidence="3">Belongs to the cysteine synthase/cystathionine beta-synthase family.</text>
</comment>
<organism evidence="18 19">
    <name type="scientific">Peltaster fructicola</name>
    <dbReference type="NCBI Taxonomy" id="286661"/>
    <lineage>
        <taxon>Eukaryota</taxon>
        <taxon>Fungi</taxon>
        <taxon>Dikarya</taxon>
        <taxon>Ascomycota</taxon>
        <taxon>Pezizomycotina</taxon>
        <taxon>Dothideomycetes</taxon>
        <taxon>Dothideomycetes incertae sedis</taxon>
        <taxon>Peltaster</taxon>
    </lineage>
</organism>
<evidence type="ECO:0000256" key="1">
    <source>
        <dbReference type="ARBA" id="ARBA00001933"/>
    </source>
</evidence>
<evidence type="ECO:0000256" key="8">
    <source>
        <dbReference type="ARBA" id="ARBA00022898"/>
    </source>
</evidence>
<dbReference type="InterPro" id="IPR001926">
    <property type="entry name" value="TrpB-like_PALP"/>
</dbReference>
<dbReference type="GO" id="GO:0006535">
    <property type="term" value="P:cysteine biosynthetic process from serine"/>
    <property type="evidence" value="ECO:0007669"/>
    <property type="project" value="InterPro"/>
</dbReference>
<evidence type="ECO:0000256" key="6">
    <source>
        <dbReference type="ARBA" id="ARBA00022692"/>
    </source>
</evidence>
<dbReference type="Gene3D" id="3.40.50.1100">
    <property type="match status" value="2"/>
</dbReference>
<keyword evidence="11" id="KW-0472">Membrane</keyword>
<evidence type="ECO:0000256" key="13">
    <source>
        <dbReference type="ARBA" id="ARBA00072090"/>
    </source>
</evidence>
<proteinExistence type="inferred from homology"/>
<evidence type="ECO:0000313" key="18">
    <source>
        <dbReference type="EMBL" id="QIW95348.1"/>
    </source>
</evidence>
<evidence type="ECO:0000256" key="7">
    <source>
        <dbReference type="ARBA" id="ARBA00022787"/>
    </source>
</evidence>
<evidence type="ECO:0000256" key="14">
    <source>
        <dbReference type="ARBA" id="ARBA00078263"/>
    </source>
</evidence>
<comment type="catalytic activity">
    <reaction evidence="12">
        <text>O-acetyl-L-serine + hydrogen sulfide = L-cysteine + acetate</text>
        <dbReference type="Rhea" id="RHEA:14829"/>
        <dbReference type="ChEBI" id="CHEBI:29919"/>
        <dbReference type="ChEBI" id="CHEBI:30089"/>
        <dbReference type="ChEBI" id="CHEBI:35235"/>
        <dbReference type="ChEBI" id="CHEBI:58340"/>
        <dbReference type="EC" id="2.5.1.47"/>
    </reaction>
</comment>
<keyword evidence="19" id="KW-1185">Reference proteome</keyword>
<evidence type="ECO:0000256" key="16">
    <source>
        <dbReference type="ARBA" id="ARBA00079149"/>
    </source>
</evidence>
<keyword evidence="10" id="KW-0496">Mitochondrion</keyword>
<dbReference type="InterPro" id="IPR036052">
    <property type="entry name" value="TrpB-like_PALP_sf"/>
</dbReference>
<feature type="domain" description="Tryptophan synthase beta chain-like PALP" evidence="17">
    <location>
        <begin position="107"/>
        <end position="423"/>
    </location>
</feature>
<evidence type="ECO:0000256" key="9">
    <source>
        <dbReference type="ARBA" id="ARBA00022989"/>
    </source>
</evidence>
<dbReference type="GO" id="GO:0005741">
    <property type="term" value="C:mitochondrial outer membrane"/>
    <property type="evidence" value="ECO:0007669"/>
    <property type="project" value="UniProtKB-SubCell"/>
</dbReference>
<keyword evidence="7" id="KW-1000">Mitochondrion outer membrane</keyword>
<keyword evidence="5" id="KW-0808">Transferase</keyword>
<name>A0A6H0XL45_9PEZI</name>
<dbReference type="PROSITE" id="PS00901">
    <property type="entry name" value="CYS_SYNTHASE"/>
    <property type="match status" value="1"/>
</dbReference>
<comment type="cofactor">
    <cofactor evidence="1">
        <name>pyridoxal 5'-phosphate</name>
        <dbReference type="ChEBI" id="CHEBI:597326"/>
    </cofactor>
</comment>
<keyword evidence="6" id="KW-0812">Transmembrane</keyword>
<evidence type="ECO:0000256" key="4">
    <source>
        <dbReference type="ARBA" id="ARBA00012681"/>
    </source>
</evidence>
<evidence type="ECO:0000256" key="5">
    <source>
        <dbReference type="ARBA" id="ARBA00022679"/>
    </source>
</evidence>
<dbReference type="Proteomes" id="UP000503462">
    <property type="component" value="Chromosome 1"/>
</dbReference>
<dbReference type="SUPFAM" id="SSF53686">
    <property type="entry name" value="Tryptophan synthase beta subunit-like PLP-dependent enzymes"/>
    <property type="match status" value="1"/>
</dbReference>
<gene>
    <name evidence="18" type="ORF">AMS68_000866</name>
</gene>
<evidence type="ECO:0000313" key="19">
    <source>
        <dbReference type="Proteomes" id="UP000503462"/>
    </source>
</evidence>
<dbReference type="EMBL" id="CP051139">
    <property type="protein sequence ID" value="QIW95348.1"/>
    <property type="molecule type" value="Genomic_DNA"/>
</dbReference>
<dbReference type="InterPro" id="IPR050214">
    <property type="entry name" value="Cys_Synth/Cystath_Beta-Synth"/>
</dbReference>
<evidence type="ECO:0000256" key="12">
    <source>
        <dbReference type="ARBA" id="ARBA00047931"/>
    </source>
</evidence>